<evidence type="ECO:0000313" key="3">
    <source>
        <dbReference type="EMBL" id="KAG5459530.1"/>
    </source>
</evidence>
<feature type="compositionally biased region" description="Basic and acidic residues" evidence="2">
    <location>
        <begin position="323"/>
        <end position="351"/>
    </location>
</feature>
<comment type="caution">
    <text evidence="3">The sequence shown here is derived from an EMBL/GenBank/DDBJ whole genome shotgun (WGS) entry which is preliminary data.</text>
</comment>
<feature type="region of interest" description="Disordered" evidence="2">
    <location>
        <begin position="230"/>
        <end position="264"/>
    </location>
</feature>
<organism evidence="3 4">
    <name type="scientific">Olpidium bornovanus</name>
    <dbReference type="NCBI Taxonomy" id="278681"/>
    <lineage>
        <taxon>Eukaryota</taxon>
        <taxon>Fungi</taxon>
        <taxon>Fungi incertae sedis</taxon>
        <taxon>Olpidiomycota</taxon>
        <taxon>Olpidiomycotina</taxon>
        <taxon>Olpidiomycetes</taxon>
        <taxon>Olpidiales</taxon>
        <taxon>Olpidiaceae</taxon>
        <taxon>Olpidium</taxon>
    </lineage>
</organism>
<gene>
    <name evidence="3" type="ORF">BJ554DRAFT_57</name>
</gene>
<keyword evidence="4" id="KW-1185">Reference proteome</keyword>
<evidence type="ECO:0000256" key="2">
    <source>
        <dbReference type="SAM" id="MobiDB-lite"/>
    </source>
</evidence>
<feature type="compositionally biased region" description="Basic and acidic residues" evidence="2">
    <location>
        <begin position="178"/>
        <end position="193"/>
    </location>
</feature>
<dbReference type="OrthoDB" id="6262491at2759"/>
<reference evidence="3 4" key="1">
    <citation type="journal article" name="Sci. Rep.">
        <title>Genome-scale phylogenetic analyses confirm Olpidium as the closest living zoosporic fungus to the non-flagellated, terrestrial fungi.</title>
        <authorList>
            <person name="Chang Y."/>
            <person name="Rochon D."/>
            <person name="Sekimoto S."/>
            <person name="Wang Y."/>
            <person name="Chovatia M."/>
            <person name="Sandor L."/>
            <person name="Salamov A."/>
            <person name="Grigoriev I.V."/>
            <person name="Stajich J.E."/>
            <person name="Spatafora J.W."/>
        </authorList>
    </citation>
    <scope>NUCLEOTIDE SEQUENCE [LARGE SCALE GENOMIC DNA]</scope>
    <source>
        <strain evidence="3">S191</strain>
    </source>
</reference>
<sequence length="412" mass="45529">MVSADFDRSHASRVVGNDLVGSRRAETTIGLIDGARQYEEFEASRLPKWESDSELLKRLEILAQRRQRVVEAAQQEAEQALAEERLKEMAIQKEIRKYVRFLKQAENVSRRQAEQNAKAKRPAESESDLYAQALALFGPEFVKGMSGFKPKPETAKGQMEEISPPKNCQGADGGDFSSEERTEAAAKDSEKDQVPCVRLGESNFDLMRPPPVAVAGCGAVPQPVTANVKAAGESSDVGTAPKQSEQDEDVSVFIAPDGSVPNSSVKGHVNQWLKKHAEFKVTDLSINVGGLHKHKSVEQKEDTERKKRSEMYKAKLAKMLEAMPKEHKPAEEAPEEEKPAAEEEPKKEAPKTLRLPAARNAPVHVPAARGPATKALEKQTDLPAPEAEVELLPQVVRKLLEYDWMPTECVRS</sequence>
<feature type="coiled-coil region" evidence="1">
    <location>
        <begin position="56"/>
        <end position="92"/>
    </location>
</feature>
<accession>A0A8H8DIJ1</accession>
<proteinExistence type="predicted"/>
<dbReference type="Proteomes" id="UP000673691">
    <property type="component" value="Unassembled WGS sequence"/>
</dbReference>
<feature type="region of interest" description="Disordered" evidence="2">
    <location>
        <begin position="294"/>
        <end position="379"/>
    </location>
</feature>
<keyword evidence="1" id="KW-0175">Coiled coil</keyword>
<dbReference type="AlphaFoldDB" id="A0A8H8DIJ1"/>
<protein>
    <submittedName>
        <fullName evidence="3">Uncharacterized protein</fullName>
    </submittedName>
</protein>
<evidence type="ECO:0000313" key="4">
    <source>
        <dbReference type="Proteomes" id="UP000673691"/>
    </source>
</evidence>
<feature type="compositionally biased region" description="Basic and acidic residues" evidence="2">
    <location>
        <begin position="296"/>
        <end position="313"/>
    </location>
</feature>
<feature type="region of interest" description="Disordered" evidence="2">
    <location>
        <begin position="147"/>
        <end position="194"/>
    </location>
</feature>
<evidence type="ECO:0000256" key="1">
    <source>
        <dbReference type="SAM" id="Coils"/>
    </source>
</evidence>
<dbReference type="EMBL" id="JAEFCI010006686">
    <property type="protein sequence ID" value="KAG5459530.1"/>
    <property type="molecule type" value="Genomic_DNA"/>
</dbReference>
<name>A0A8H8DIJ1_9FUNG</name>